<sequence length="70" mass="7923">MVVLHVYSGLVLFMKQVRRKDLFLSYAGRTLQLTNNCEKQTKEPVLLQTGLSMKSNISGLTSFRHTSAVH</sequence>
<name>A0A4Y6A882_BACVZ</name>
<accession>A0A4Y6A882</accession>
<dbReference type="KEGG" id="bay:RBAM_38360"/>
<reference evidence="1 2" key="1">
    <citation type="journal article" date="2007" name="Nat. Biotechnol.">
        <title>Comparative analysis of the complete genome sequence of the plant growth-promoting bacterium Bacillus amyloliquefaciens FZB42.</title>
        <authorList>
            <person name="Chen X.H."/>
            <person name="Koumoutsi A."/>
            <person name="Scholz R."/>
            <person name="Eisenreich A."/>
            <person name="Schneider K."/>
            <person name="Heinemeyer I."/>
            <person name="Morgenstern B."/>
            <person name="Voss B."/>
            <person name="Hess W.R."/>
            <person name="Reva O."/>
            <person name="Junge H."/>
            <person name="Voigt B."/>
            <person name="Jungblut P.R."/>
            <person name="Vater J."/>
            <person name="Sussmuth R."/>
            <person name="Liesegang H."/>
            <person name="Strittmatter A."/>
            <person name="Gottschalk G."/>
            <person name="Borriss R."/>
        </authorList>
    </citation>
    <scope>NUCLEOTIDE SEQUENCE [LARGE SCALE GENOMIC DNA]</scope>
    <source>
        <strain evidence="2">DSM 23117 / BGSC 10A6 / LMG 26770 / FZB42</strain>
    </source>
</reference>
<dbReference type="Proteomes" id="UP000001120">
    <property type="component" value="Chromosome"/>
</dbReference>
<gene>
    <name evidence="1" type="ORF">RBAM_38360</name>
</gene>
<organism evidence="1 2">
    <name type="scientific">Bacillus velezensis (strain DSM 23117 / BGSC 10A6 / LMG 26770 / FZB42)</name>
    <name type="common">Bacillus amyloliquefaciens subsp. plantarum</name>
    <dbReference type="NCBI Taxonomy" id="326423"/>
    <lineage>
        <taxon>Bacteria</taxon>
        <taxon>Bacillati</taxon>
        <taxon>Bacillota</taxon>
        <taxon>Bacilli</taxon>
        <taxon>Bacillales</taxon>
        <taxon>Bacillaceae</taxon>
        <taxon>Bacillus</taxon>
        <taxon>Bacillus amyloliquefaciens group</taxon>
    </lineage>
</organism>
<keyword evidence="2" id="KW-1185">Reference proteome</keyword>
<protein>
    <submittedName>
        <fullName evidence="1">Uncharacterized protein</fullName>
    </submittedName>
</protein>
<evidence type="ECO:0000313" key="2">
    <source>
        <dbReference type="Proteomes" id="UP000001120"/>
    </source>
</evidence>
<dbReference type="AlphaFoldDB" id="A0A4Y6A882"/>
<dbReference type="EMBL" id="CP000560">
    <property type="protein sequence ID" value="QDE58044.1"/>
    <property type="molecule type" value="Genomic_DNA"/>
</dbReference>
<proteinExistence type="predicted"/>
<evidence type="ECO:0000313" key="1">
    <source>
        <dbReference type="EMBL" id="QDE58044.1"/>
    </source>
</evidence>